<dbReference type="KEGG" id="abra:BN85306380"/>
<dbReference type="InterPro" id="IPR007394">
    <property type="entry name" value="UPF0122"/>
</dbReference>
<dbReference type="PANTHER" id="PTHR40083:SF1">
    <property type="entry name" value="UPF0122 PROTEIN YLXM"/>
    <property type="match status" value="1"/>
</dbReference>
<dbReference type="HAMAP" id="MF_00245">
    <property type="entry name" value="UPF0122"/>
    <property type="match status" value="1"/>
</dbReference>
<reference evidence="4 5" key="1">
    <citation type="journal article" date="2013" name="J. Mol. Microbiol. Biotechnol.">
        <title>Analysis of the Complete Genomes of Acholeplasma brassicae , A. palmae and A. laidlawii and Their Comparison to the Obligate Parasites from ' Candidatus Phytoplasma'.</title>
        <authorList>
            <person name="Kube M."/>
            <person name="Siewert C."/>
            <person name="Migdoll A.M."/>
            <person name="Duduk B."/>
            <person name="Holz S."/>
            <person name="Rabus R."/>
            <person name="Seemuller E."/>
            <person name="Mitrovic J."/>
            <person name="Muller I."/>
            <person name="Buttner C."/>
            <person name="Reinhardt R."/>
        </authorList>
    </citation>
    <scope>NUCLEOTIDE SEQUENCE [LARGE SCALE GENOMIC DNA]</scope>
    <source>
        <strain evidence="5">0502</strain>
    </source>
</reference>
<evidence type="ECO:0000313" key="5">
    <source>
        <dbReference type="Proteomes" id="UP000032737"/>
    </source>
</evidence>
<comment type="similarity">
    <text evidence="1 3">Belongs to the UPF0122 family.</text>
</comment>
<sequence>MDTLEKNQRLNALYSIYQDLLTEKQRLYFNAYYLDDYSLQEVATLFQVSRNAVFDQLKKTEEHLVKFEDVLKLNEQKEKRKAYLTSYFETKDTDYLIKLKEMDEI</sequence>
<dbReference type="InterPro" id="IPR013324">
    <property type="entry name" value="RNA_pol_sigma_r3/r4-like"/>
</dbReference>
<dbReference type="NCBIfam" id="NF045758">
    <property type="entry name" value="YlxM"/>
    <property type="match status" value="1"/>
</dbReference>
<organism evidence="4 5">
    <name type="scientific">Acholeplasma brassicae</name>
    <dbReference type="NCBI Taxonomy" id="61635"/>
    <lineage>
        <taxon>Bacteria</taxon>
        <taxon>Bacillati</taxon>
        <taxon>Mycoplasmatota</taxon>
        <taxon>Mollicutes</taxon>
        <taxon>Acholeplasmatales</taxon>
        <taxon>Acholeplasmataceae</taxon>
        <taxon>Acholeplasma</taxon>
    </lineage>
</organism>
<dbReference type="OrthoDB" id="404035at2"/>
<dbReference type="STRING" id="61635.BN85306380"/>
<dbReference type="SUPFAM" id="SSF88659">
    <property type="entry name" value="Sigma3 and sigma4 domains of RNA polymerase sigma factors"/>
    <property type="match status" value="1"/>
</dbReference>
<protein>
    <recommendedName>
        <fullName evidence="3">UPF0122 protein BN85306380</fullName>
    </recommendedName>
</protein>
<dbReference type="Pfam" id="PF04297">
    <property type="entry name" value="UPF0122"/>
    <property type="match status" value="1"/>
</dbReference>
<dbReference type="Proteomes" id="UP000032737">
    <property type="component" value="Chromosome"/>
</dbReference>
<dbReference type="HOGENOM" id="CLU_129218_1_2_14"/>
<dbReference type="EMBL" id="FO681348">
    <property type="protein sequence ID" value="CCV65659.1"/>
    <property type="molecule type" value="Genomic_DNA"/>
</dbReference>
<evidence type="ECO:0000313" key="4">
    <source>
        <dbReference type="EMBL" id="CCV65659.1"/>
    </source>
</evidence>
<accession>U4KSW7</accession>
<evidence type="ECO:0000256" key="2">
    <source>
        <dbReference type="ARBA" id="ARBA00024764"/>
    </source>
</evidence>
<dbReference type="RefSeq" id="WP_030004519.1">
    <property type="nucleotide sequence ID" value="NC_022549.1"/>
</dbReference>
<dbReference type="InterPro" id="IPR036388">
    <property type="entry name" value="WH-like_DNA-bd_sf"/>
</dbReference>
<keyword evidence="5" id="KW-1185">Reference proteome</keyword>
<evidence type="ECO:0000256" key="1">
    <source>
        <dbReference type="ARBA" id="ARBA00008720"/>
    </source>
</evidence>
<proteinExistence type="inferred from homology"/>
<dbReference type="AlphaFoldDB" id="U4KSW7"/>
<evidence type="ECO:0000256" key="3">
    <source>
        <dbReference type="HAMAP-Rule" id="MF_00245"/>
    </source>
</evidence>
<gene>
    <name evidence="4" type="ORF">BN85306380</name>
</gene>
<comment type="function">
    <text evidence="2 3">Might take part in the signal recognition particle (SRP) pathway. This is inferred from the conservation of its genetic proximity to ftsY/ffh. May be a regulatory protein.</text>
</comment>
<dbReference type="Gene3D" id="1.10.10.10">
    <property type="entry name" value="Winged helix-like DNA-binding domain superfamily/Winged helix DNA-binding domain"/>
    <property type="match status" value="1"/>
</dbReference>
<dbReference type="PANTHER" id="PTHR40083">
    <property type="entry name" value="UPF0122 PROTEIN CBO2450/CLC_2298"/>
    <property type="match status" value="1"/>
</dbReference>
<dbReference type="InterPro" id="IPR054831">
    <property type="entry name" value="UPF0122_fam_protein"/>
</dbReference>
<name>U4KSW7_9MOLU</name>